<evidence type="ECO:0000313" key="3">
    <source>
        <dbReference type="Proteomes" id="UP000032232"/>
    </source>
</evidence>
<dbReference type="PATRIC" id="fig|935700.4.peg.362"/>
<comment type="caution">
    <text evidence="2">The sequence shown here is derived from an EMBL/GenBank/DDBJ whole genome shotgun (WGS) entry which is preliminary data.</text>
</comment>
<dbReference type="OrthoDB" id="7864706at2"/>
<accession>A0A0D1DD49</accession>
<keyword evidence="3" id="KW-1185">Reference proteome</keyword>
<evidence type="ECO:0000256" key="1">
    <source>
        <dbReference type="SAM" id="MobiDB-lite"/>
    </source>
</evidence>
<gene>
    <name evidence="2" type="ORF">jaqu_03380</name>
</gene>
<feature type="region of interest" description="Disordered" evidence="1">
    <location>
        <begin position="57"/>
        <end position="138"/>
    </location>
</feature>
<evidence type="ECO:0000313" key="2">
    <source>
        <dbReference type="EMBL" id="KIT17913.1"/>
    </source>
</evidence>
<feature type="compositionally biased region" description="Acidic residues" evidence="1">
    <location>
        <begin position="95"/>
        <end position="108"/>
    </location>
</feature>
<proteinExistence type="predicted"/>
<protein>
    <submittedName>
        <fullName evidence="2">Uncharacterized protein</fullName>
    </submittedName>
</protein>
<dbReference type="STRING" id="935700.jaqu_03380"/>
<sequence length="450" mass="46039">MTGGASPLRERRGHWVAAVTLSVGLHAAGMVWALDLLPGRTAVPSATLPETIITISTVDVEDPEADPPDAATGGPSGTESFNDEDDIGAISPADPADETIADPSEGDLPDILTPDTERAEAVSPETAPPAAGEAVVESADTPEIARAAQVAPSTLPSVAPVTAGGGSLSPVPIAPLAGNSAISGTLSAASPGAGSGDAAAIRQEVGTPLAPVEMPPAEGTLTSAIVLDGPGGRASPPRPAGPPPDPVLVELVQRIRGQLREGCLVGLPRGRPAPLGPLLVTITADDLTARSFAEAVLDDELLPGAEAETILVDRRQCPAVTFLRAQDNYPAFRLRLSVADAQVASGGTVVGRIEGMAGAYTTLLLVDDNGVVQDLRRFLRFSGGRAEFAVPVTRDGDTRETAQLLIAIATPTRPDTVAQRAGFLAQDMFPMLGEEIDGQARFAVIPITVR</sequence>
<dbReference type="EMBL" id="JYFE01000009">
    <property type="protein sequence ID" value="KIT17913.1"/>
    <property type="molecule type" value="Genomic_DNA"/>
</dbReference>
<dbReference type="AlphaFoldDB" id="A0A0D1DD49"/>
<dbReference type="Proteomes" id="UP000032232">
    <property type="component" value="Unassembled WGS sequence"/>
</dbReference>
<reference evidence="2 3" key="1">
    <citation type="submission" date="2015-02" db="EMBL/GenBank/DDBJ databases">
        <title>Genome Sequence of Jannaschia aquimarina DSM28248, a member of the Roseobacter clade.</title>
        <authorList>
            <person name="Voget S."/>
            <person name="Daniel R."/>
        </authorList>
    </citation>
    <scope>NUCLEOTIDE SEQUENCE [LARGE SCALE GENOMIC DNA]</scope>
    <source>
        <strain evidence="2 3">GSW-M26</strain>
    </source>
</reference>
<name>A0A0D1DD49_9RHOB</name>
<dbReference type="RefSeq" id="WP_141134361.1">
    <property type="nucleotide sequence ID" value="NZ_FZPF01000008.1"/>
</dbReference>
<feature type="region of interest" description="Disordered" evidence="1">
    <location>
        <begin position="222"/>
        <end position="243"/>
    </location>
</feature>
<organism evidence="2 3">
    <name type="scientific">Jannaschia aquimarina</name>
    <dbReference type="NCBI Taxonomy" id="935700"/>
    <lineage>
        <taxon>Bacteria</taxon>
        <taxon>Pseudomonadati</taxon>
        <taxon>Pseudomonadota</taxon>
        <taxon>Alphaproteobacteria</taxon>
        <taxon>Rhodobacterales</taxon>
        <taxon>Roseobacteraceae</taxon>
        <taxon>Jannaschia</taxon>
    </lineage>
</organism>